<name>A0A2J8VW81_PONAB</name>
<dbReference type="AlphaFoldDB" id="A0A2J8VW81"/>
<gene>
    <name evidence="1" type="ORF">CR201_G0015357</name>
</gene>
<dbReference type="EMBL" id="NDHI03003408">
    <property type="protein sequence ID" value="PNJ61801.1"/>
    <property type="molecule type" value="Genomic_DNA"/>
</dbReference>
<comment type="caution">
    <text evidence="1">The sequence shown here is derived from an EMBL/GenBank/DDBJ whole genome shotgun (WGS) entry which is preliminary data.</text>
</comment>
<proteinExistence type="predicted"/>
<accession>A0A2J8VW81</accession>
<protein>
    <submittedName>
        <fullName evidence="1">PDPR isoform 4</fullName>
    </submittedName>
</protein>
<sequence length="37" mass="4088">MTPDHFPSLFCKWLPQLSETNCNPMKAMTAESSPGSC</sequence>
<evidence type="ECO:0000313" key="1">
    <source>
        <dbReference type="EMBL" id="PNJ61801.1"/>
    </source>
</evidence>
<reference evidence="1" key="1">
    <citation type="submission" date="2017-12" db="EMBL/GenBank/DDBJ databases">
        <title>High-resolution comparative analysis of great ape genomes.</title>
        <authorList>
            <person name="Pollen A."/>
            <person name="Hastie A."/>
            <person name="Hormozdiari F."/>
            <person name="Dougherty M."/>
            <person name="Liu R."/>
            <person name="Chaisson M."/>
            <person name="Hoppe E."/>
            <person name="Hill C."/>
            <person name="Pang A."/>
            <person name="Hillier L."/>
            <person name="Baker C."/>
            <person name="Armstrong J."/>
            <person name="Shendure J."/>
            <person name="Paten B."/>
            <person name="Wilson R."/>
            <person name="Chao H."/>
            <person name="Schneider V."/>
            <person name="Ventura M."/>
            <person name="Kronenberg Z."/>
            <person name="Murali S."/>
            <person name="Gordon D."/>
            <person name="Cantsilieris S."/>
            <person name="Munson K."/>
            <person name="Nelson B."/>
            <person name="Raja A."/>
            <person name="Underwood J."/>
            <person name="Diekhans M."/>
            <person name="Fiddes I."/>
            <person name="Haussler D."/>
            <person name="Eichler E."/>
        </authorList>
    </citation>
    <scope>NUCLEOTIDE SEQUENCE [LARGE SCALE GENOMIC DNA]</scope>
    <source>
        <strain evidence="1">Susie</strain>
    </source>
</reference>
<organism evidence="1">
    <name type="scientific">Pongo abelii</name>
    <name type="common">Sumatran orangutan</name>
    <name type="synonym">Pongo pygmaeus abelii</name>
    <dbReference type="NCBI Taxonomy" id="9601"/>
    <lineage>
        <taxon>Eukaryota</taxon>
        <taxon>Metazoa</taxon>
        <taxon>Chordata</taxon>
        <taxon>Craniata</taxon>
        <taxon>Vertebrata</taxon>
        <taxon>Euteleostomi</taxon>
        <taxon>Mammalia</taxon>
        <taxon>Eutheria</taxon>
        <taxon>Euarchontoglires</taxon>
        <taxon>Primates</taxon>
        <taxon>Haplorrhini</taxon>
        <taxon>Catarrhini</taxon>
        <taxon>Hominidae</taxon>
        <taxon>Pongo</taxon>
    </lineage>
</organism>